<gene>
    <name evidence="1" type="ORF">A3A33_01580</name>
</gene>
<comment type="caution">
    <text evidence="1">The sequence shown here is derived from an EMBL/GenBank/DDBJ whole genome shotgun (WGS) entry which is preliminary data.</text>
</comment>
<protein>
    <recommendedName>
        <fullName evidence="3">Sugar O-methyltransferase</fullName>
    </recommendedName>
</protein>
<proteinExistence type="predicted"/>
<evidence type="ECO:0000313" key="2">
    <source>
        <dbReference type="Proteomes" id="UP000179047"/>
    </source>
</evidence>
<organism evidence="1 2">
    <name type="scientific">Candidatus Yanofskybacteria bacterium RIFCSPLOWO2_01_FULL_49_25</name>
    <dbReference type="NCBI Taxonomy" id="1802701"/>
    <lineage>
        <taxon>Bacteria</taxon>
        <taxon>Candidatus Yanofskyibacteriota</taxon>
    </lineage>
</organism>
<dbReference type="Gene3D" id="3.40.50.150">
    <property type="entry name" value="Vaccinia Virus protein VP39"/>
    <property type="match status" value="1"/>
</dbReference>
<dbReference type="AlphaFoldDB" id="A0A1F8GX52"/>
<sequence>MYRTAKHYKEAVYITPLWQNDLLQLEKTMLLYPAFDFLRSNAAIADTMVFNAGGEWLKRQVLFLEQQFSRDLLRIFLEEELMRNPRLMERTYSTSHTTVHTLYHLAQFKEKTGIDPATLNSVAEWGGGYGNMARIFAKMNPQCTYTIIDTALMSCLQWLYLSVSLADNARVHLITHPGEEIKKGNITVIPIGLLQYYSPHADLFLSTWALSDVGSMWRISSWHIRNKTKLCPIQKTASPIC</sequence>
<evidence type="ECO:0008006" key="3">
    <source>
        <dbReference type="Google" id="ProtNLM"/>
    </source>
</evidence>
<dbReference type="EMBL" id="MGKP01000001">
    <property type="protein sequence ID" value="OGN29995.1"/>
    <property type="molecule type" value="Genomic_DNA"/>
</dbReference>
<dbReference type="InterPro" id="IPR029063">
    <property type="entry name" value="SAM-dependent_MTases_sf"/>
</dbReference>
<dbReference type="Proteomes" id="UP000179047">
    <property type="component" value="Unassembled WGS sequence"/>
</dbReference>
<name>A0A1F8GX52_9BACT</name>
<dbReference type="SUPFAM" id="SSF53335">
    <property type="entry name" value="S-adenosyl-L-methionine-dependent methyltransferases"/>
    <property type="match status" value="1"/>
</dbReference>
<accession>A0A1F8GX52</accession>
<reference evidence="1 2" key="1">
    <citation type="journal article" date="2016" name="Nat. Commun.">
        <title>Thousands of microbial genomes shed light on interconnected biogeochemical processes in an aquifer system.</title>
        <authorList>
            <person name="Anantharaman K."/>
            <person name="Brown C.T."/>
            <person name="Hug L.A."/>
            <person name="Sharon I."/>
            <person name="Castelle C.J."/>
            <person name="Probst A.J."/>
            <person name="Thomas B.C."/>
            <person name="Singh A."/>
            <person name="Wilkins M.J."/>
            <person name="Karaoz U."/>
            <person name="Brodie E.L."/>
            <person name="Williams K.H."/>
            <person name="Hubbard S.S."/>
            <person name="Banfield J.F."/>
        </authorList>
    </citation>
    <scope>NUCLEOTIDE SEQUENCE [LARGE SCALE GENOMIC DNA]</scope>
</reference>
<evidence type="ECO:0000313" key="1">
    <source>
        <dbReference type="EMBL" id="OGN29995.1"/>
    </source>
</evidence>